<keyword evidence="4" id="KW-1185">Reference proteome</keyword>
<feature type="transmembrane region" description="Helical" evidence="2">
    <location>
        <begin position="102"/>
        <end position="127"/>
    </location>
</feature>
<name>A0A915ER48_9BILA</name>
<dbReference type="InterPro" id="IPR000560">
    <property type="entry name" value="His_Pase_clade-2"/>
</dbReference>
<proteinExistence type="inferred from homology"/>
<keyword evidence="2" id="KW-0472">Membrane</keyword>
<evidence type="ECO:0000256" key="3">
    <source>
        <dbReference type="SAM" id="SignalP"/>
    </source>
</evidence>
<dbReference type="InterPro" id="IPR019421">
    <property type="entry name" value="7TM_GPCR_serpentine_rcpt_Srd"/>
</dbReference>
<dbReference type="PANTHER" id="PTHR11567:SF171">
    <property type="entry name" value="ACID PHOSPHATASE FAMILY"/>
    <property type="match status" value="1"/>
</dbReference>
<dbReference type="Gene3D" id="3.40.50.1240">
    <property type="entry name" value="Phosphoglycerate mutase-like"/>
    <property type="match status" value="1"/>
</dbReference>
<keyword evidence="3" id="KW-0732">Signal</keyword>
<dbReference type="GO" id="GO:0016791">
    <property type="term" value="F:phosphatase activity"/>
    <property type="evidence" value="ECO:0007669"/>
    <property type="project" value="UniProtKB-ARBA"/>
</dbReference>
<dbReference type="PANTHER" id="PTHR11567">
    <property type="entry name" value="ACID PHOSPHATASE-RELATED"/>
    <property type="match status" value="1"/>
</dbReference>
<organism evidence="4 5">
    <name type="scientific">Ditylenchus dipsaci</name>
    <dbReference type="NCBI Taxonomy" id="166011"/>
    <lineage>
        <taxon>Eukaryota</taxon>
        <taxon>Metazoa</taxon>
        <taxon>Ecdysozoa</taxon>
        <taxon>Nematoda</taxon>
        <taxon>Chromadorea</taxon>
        <taxon>Rhabditida</taxon>
        <taxon>Tylenchina</taxon>
        <taxon>Tylenchomorpha</taxon>
        <taxon>Sphaerularioidea</taxon>
        <taxon>Anguinidae</taxon>
        <taxon>Anguininae</taxon>
        <taxon>Ditylenchus</taxon>
    </lineage>
</organism>
<evidence type="ECO:0000256" key="1">
    <source>
        <dbReference type="ARBA" id="ARBA00005375"/>
    </source>
</evidence>
<dbReference type="SUPFAM" id="SSF53254">
    <property type="entry name" value="Phosphoglycerate mutase-like"/>
    <property type="match status" value="1"/>
</dbReference>
<dbReference type="WBParaSite" id="jg8463">
    <property type="protein sequence ID" value="jg8463"/>
    <property type="gene ID" value="jg8463"/>
</dbReference>
<feature type="transmembrane region" description="Helical" evidence="2">
    <location>
        <begin position="61"/>
        <end position="81"/>
    </location>
</feature>
<sequence length="473" mass="53408">MLGVAGLFSLILAVSSCLSCYLNSANSYDWTEKIKQTYDIDGIHISCMETSASLFYVLNSAYIILFTIICYIFIFVCGFKIRSLIKKHQNFKKTENDMQMTTTLILQAILPLIAGCVGFTGAIASMFSITESNKVDLLLPAICDDGQIQLVQVFFRHGERSPTTFVKFPNEPDSILENFPYEHGELTNRGIQQEFTLGSNLREEYAKLVEYKYRSSQLRVYTGLDNRTITSAQTVLASFLPPTPDQQWNAIPWQPIPVVTQPIIDHVSFGIFDHCPALKETIINEPVTSTKNGRLHPDLYIFQKVLDGVKTRKMLDYLLPLPTWYASSGQLISEIDKMQDDLHTKFIDAFVDSIGGWHYDQILGKMDDSINNRTKHKIVFYSGHDTNTLTVGRFLNIDKINYALPPFTMFRCTIIPAKWHEDCFGNTCLFISMQVFKVCILEKSSKHTTMGGDLLGISLDVNAPCLDPSQALS</sequence>
<feature type="chain" id="PRO_5037173456" evidence="3">
    <location>
        <begin position="28"/>
        <end position="473"/>
    </location>
</feature>
<dbReference type="InterPro" id="IPR029033">
    <property type="entry name" value="His_PPase_superfam"/>
</dbReference>
<feature type="signal peptide" evidence="3">
    <location>
        <begin position="1"/>
        <end position="27"/>
    </location>
</feature>
<reference evidence="5" key="1">
    <citation type="submission" date="2022-11" db="UniProtKB">
        <authorList>
            <consortium name="WormBaseParasite"/>
        </authorList>
    </citation>
    <scope>IDENTIFICATION</scope>
</reference>
<dbReference type="InterPro" id="IPR050645">
    <property type="entry name" value="Histidine_acid_phosphatase"/>
</dbReference>
<protein>
    <submittedName>
        <fullName evidence="5">Uncharacterized protein</fullName>
    </submittedName>
</protein>
<evidence type="ECO:0000313" key="5">
    <source>
        <dbReference type="WBParaSite" id="jg8463"/>
    </source>
</evidence>
<dbReference type="Pfam" id="PF10317">
    <property type="entry name" value="7TM_GPCR_Srd"/>
    <property type="match status" value="1"/>
</dbReference>
<dbReference type="Pfam" id="PF00328">
    <property type="entry name" value="His_Phos_2"/>
    <property type="match status" value="1"/>
</dbReference>
<dbReference type="CDD" id="cd07061">
    <property type="entry name" value="HP_HAP_like"/>
    <property type="match status" value="1"/>
</dbReference>
<evidence type="ECO:0000313" key="4">
    <source>
        <dbReference type="Proteomes" id="UP000887574"/>
    </source>
</evidence>
<keyword evidence="2" id="KW-0812">Transmembrane</keyword>
<comment type="similarity">
    <text evidence="1">Belongs to the histidine acid phosphatase family.</text>
</comment>
<evidence type="ECO:0000256" key="2">
    <source>
        <dbReference type="SAM" id="Phobius"/>
    </source>
</evidence>
<accession>A0A915ER48</accession>
<dbReference type="AlphaFoldDB" id="A0A915ER48"/>
<keyword evidence="2" id="KW-1133">Transmembrane helix</keyword>
<dbReference type="Proteomes" id="UP000887574">
    <property type="component" value="Unplaced"/>
</dbReference>